<keyword evidence="2" id="KW-0732">Signal</keyword>
<dbReference type="PANTHER" id="PTHR36842:SF1">
    <property type="entry name" value="PROTEIN TOLB"/>
    <property type="match status" value="1"/>
</dbReference>
<dbReference type="PANTHER" id="PTHR36842">
    <property type="entry name" value="PROTEIN TOLB HOMOLOG"/>
    <property type="match status" value="1"/>
</dbReference>
<dbReference type="STRING" id="1123010.SAMN02745724_02002"/>
<dbReference type="InterPro" id="IPR011659">
    <property type="entry name" value="WD40"/>
</dbReference>
<comment type="similarity">
    <text evidence="1">Belongs to the TolB family.</text>
</comment>
<sequence>MYKKFITNTLLSASVLIQTMSFVQAKEKPVIMDIAPKYSPNGDLIVYYSYRGKTLPDIFISKADGTEERRLTVNTNLWDIEPTWSADGQYVYYRSGINMKSLNMYKISAKGGTPKQQTFAPKGKGIDGYSVDSKDQRIVYSINSSSGSADLMLTPIDANNKAQPQTVFSSQNKAKHIRSPKWHPKLDLIVFTSDRNERKDDDLFLYNLKTKSLKQLTDVKGDVMMPDWSSKGDFVLFASPLGGKKPDIFRVNIDGSAIENLTKNSNAMQHFADTSSDDSKLLFESGNWKDGFKIFSMDINGKNLKQLTKRL</sequence>
<dbReference type="AlphaFoldDB" id="A0A1I1KFR8"/>
<protein>
    <submittedName>
        <fullName evidence="3">WD40-like Beta Propeller Repeat</fullName>
    </submittedName>
</protein>
<dbReference type="InterPro" id="IPR011042">
    <property type="entry name" value="6-blade_b-propeller_TolB-like"/>
</dbReference>
<keyword evidence="4" id="KW-1185">Reference proteome</keyword>
<evidence type="ECO:0000313" key="4">
    <source>
        <dbReference type="Proteomes" id="UP000198862"/>
    </source>
</evidence>
<feature type="signal peptide" evidence="2">
    <location>
        <begin position="1"/>
        <end position="25"/>
    </location>
</feature>
<accession>A0A1I1KFR8</accession>
<dbReference type="Pfam" id="PF07676">
    <property type="entry name" value="PD40"/>
    <property type="match status" value="2"/>
</dbReference>
<dbReference type="EMBL" id="FOLO01000012">
    <property type="protein sequence ID" value="SFC57568.1"/>
    <property type="molecule type" value="Genomic_DNA"/>
</dbReference>
<dbReference type="OrthoDB" id="9758793at2"/>
<evidence type="ECO:0000313" key="3">
    <source>
        <dbReference type="EMBL" id="SFC57568.1"/>
    </source>
</evidence>
<evidence type="ECO:0000256" key="2">
    <source>
        <dbReference type="SAM" id="SignalP"/>
    </source>
</evidence>
<organism evidence="3 4">
    <name type="scientific">Pseudoalteromonas denitrificans DSM 6059</name>
    <dbReference type="NCBI Taxonomy" id="1123010"/>
    <lineage>
        <taxon>Bacteria</taxon>
        <taxon>Pseudomonadati</taxon>
        <taxon>Pseudomonadota</taxon>
        <taxon>Gammaproteobacteria</taxon>
        <taxon>Alteromonadales</taxon>
        <taxon>Pseudoalteromonadaceae</taxon>
        <taxon>Pseudoalteromonas</taxon>
    </lineage>
</organism>
<dbReference type="Proteomes" id="UP000198862">
    <property type="component" value="Unassembled WGS sequence"/>
</dbReference>
<gene>
    <name evidence="3" type="ORF">SAMN02745724_02002</name>
</gene>
<evidence type="ECO:0000256" key="1">
    <source>
        <dbReference type="ARBA" id="ARBA00009820"/>
    </source>
</evidence>
<name>A0A1I1KFR8_9GAMM</name>
<reference evidence="3 4" key="1">
    <citation type="submission" date="2016-10" db="EMBL/GenBank/DDBJ databases">
        <authorList>
            <person name="de Groot N.N."/>
        </authorList>
    </citation>
    <scope>NUCLEOTIDE SEQUENCE [LARGE SCALE GENOMIC DNA]</scope>
    <source>
        <strain evidence="3 4">DSM 6059</strain>
    </source>
</reference>
<dbReference type="SUPFAM" id="SSF82171">
    <property type="entry name" value="DPP6 N-terminal domain-like"/>
    <property type="match status" value="1"/>
</dbReference>
<dbReference type="Gene3D" id="2.120.10.60">
    <property type="entry name" value="Tricorn protease N-terminal domain"/>
    <property type="match status" value="1"/>
</dbReference>
<dbReference type="RefSeq" id="WP_091983295.1">
    <property type="nucleotide sequence ID" value="NZ_FOLO01000012.1"/>
</dbReference>
<feature type="chain" id="PRO_5011589038" evidence="2">
    <location>
        <begin position="26"/>
        <end position="311"/>
    </location>
</feature>
<proteinExistence type="inferred from homology"/>
<dbReference type="Gene3D" id="2.120.10.30">
    <property type="entry name" value="TolB, C-terminal domain"/>
    <property type="match status" value="1"/>
</dbReference>